<evidence type="ECO:0000256" key="1">
    <source>
        <dbReference type="ARBA" id="ARBA00022723"/>
    </source>
</evidence>
<comment type="function">
    <text evidence="4">Converts 2-succinyl-6-hydroxy-2,4-cyclohexadiene-1-carboxylate (SHCHC) to 2-succinylbenzoate (OSB).</text>
</comment>
<proteinExistence type="inferred from homology"/>
<dbReference type="SMART" id="SM00922">
    <property type="entry name" value="MR_MLE"/>
    <property type="match status" value="1"/>
</dbReference>
<reference evidence="8" key="1">
    <citation type="submission" date="2019-04" db="EMBL/GenBank/DDBJ databases">
        <title>Microviridin 1777: A Toxic Chymotrypsin Inhibitor Discovered by a Metabologenomic Approach.</title>
        <authorList>
            <person name="Sieber S."/>
            <person name="Grendelmeier S.M."/>
            <person name="Harris L.A."/>
            <person name="Mitchell D.A."/>
            <person name="Gademann K."/>
        </authorList>
    </citation>
    <scope>NUCLEOTIDE SEQUENCE [LARGE SCALE GENOMIC DNA]</scope>
    <source>
        <strain evidence="8">EAWAG127a</strain>
    </source>
</reference>
<protein>
    <recommendedName>
        <fullName evidence="4 5">o-succinylbenzoate synthase</fullName>
        <shortName evidence="4">OSB synthase</shortName>
        <shortName evidence="4">OSBS</shortName>
        <ecNumber evidence="4 5">4.2.1.113</ecNumber>
    </recommendedName>
    <alternativeName>
        <fullName evidence="4">4-(2'-carboxyphenyl)-4-oxybutyric acid synthase</fullName>
    </alternativeName>
    <alternativeName>
        <fullName evidence="4">o-succinylbenzoic acid synthase</fullName>
    </alternativeName>
</protein>
<dbReference type="InterPro" id="IPR041338">
    <property type="entry name" value="OSBS_N"/>
</dbReference>
<keyword evidence="2 4" id="KW-0460">Magnesium</keyword>
<accession>A0A5J5LV47</accession>
<gene>
    <name evidence="4" type="primary">menC</name>
    <name evidence="7" type="ORF">EZJ55_14535</name>
</gene>
<evidence type="ECO:0000256" key="2">
    <source>
        <dbReference type="ARBA" id="ARBA00022842"/>
    </source>
</evidence>
<dbReference type="Gene3D" id="3.20.20.120">
    <property type="entry name" value="Enolase-like C-terminal domain"/>
    <property type="match status" value="1"/>
</dbReference>
<dbReference type="PANTHER" id="PTHR48073:SF2">
    <property type="entry name" value="O-SUCCINYLBENZOATE SYNTHASE"/>
    <property type="match status" value="1"/>
</dbReference>
<dbReference type="InterPro" id="IPR029065">
    <property type="entry name" value="Enolase_C-like"/>
</dbReference>
<dbReference type="SFLD" id="SFLDF00009">
    <property type="entry name" value="o-succinylbenzoate_synthase"/>
    <property type="match status" value="1"/>
</dbReference>
<dbReference type="GO" id="GO:0009234">
    <property type="term" value="P:menaquinone biosynthetic process"/>
    <property type="evidence" value="ECO:0007669"/>
    <property type="project" value="UniProtKB-UniRule"/>
</dbReference>
<feature type="active site" description="Proton acceptor" evidence="4">
    <location>
        <position position="248"/>
    </location>
</feature>
<sequence length="324" mass="37179">MVNHIFWQFRVYQRPLLRPLQTHHGLWEIREGIIIRLEGEDGRIGWGEIAPLPEFGSETLSAAILFCQSLKNPLSINSIFSIPEQFPACQFAFESALEDLSIENQSRELEPKNYSYLLPTNAAVFSCLDDILDAHKTNTYKWKIAVNSLKQELNLFEKLIDRLPREIKLRLDANGGLSIAESKIWLKIADECQIIEFIEQPLPPSQLAEMLQLSQDFTTGIALDESVANLRQIEKCYQRGWRGIFVIKPAITGSIQGLRNLWKKYPLDLVFSSVLETNIGRKSALRLAQEYPKKERALGFGVQQWFNDSDPDWLEKLWTTSANN</sequence>
<dbReference type="InterPro" id="IPR013342">
    <property type="entry name" value="Mandelate_racemase_C"/>
</dbReference>
<dbReference type="RefSeq" id="WP_150977061.1">
    <property type="nucleotide sequence ID" value="NZ_SRLN01000012.1"/>
</dbReference>
<dbReference type="GO" id="GO:0043748">
    <property type="term" value="F:O-succinylbenzoate synthase activity"/>
    <property type="evidence" value="ECO:0007669"/>
    <property type="project" value="UniProtKB-EC"/>
</dbReference>
<feature type="active site" description="Proton donor" evidence="4">
    <location>
        <position position="143"/>
    </location>
</feature>
<keyword evidence="1 4" id="KW-0479">Metal-binding</keyword>
<comment type="caution">
    <text evidence="7">The sequence shown here is derived from an EMBL/GenBank/DDBJ whole genome shotgun (WGS) entry which is preliminary data.</text>
</comment>
<dbReference type="Gene3D" id="3.30.390.10">
    <property type="entry name" value="Enolase-like, N-terminal domain"/>
    <property type="match status" value="1"/>
</dbReference>
<dbReference type="HAMAP" id="MF_00470">
    <property type="entry name" value="MenC_1"/>
    <property type="match status" value="1"/>
</dbReference>
<dbReference type="CDD" id="cd03320">
    <property type="entry name" value="OSBS"/>
    <property type="match status" value="1"/>
</dbReference>
<dbReference type="UniPathway" id="UPA01057">
    <property type="reaction ID" value="UER00165"/>
</dbReference>
<keyword evidence="3 4" id="KW-0456">Lyase</keyword>
<dbReference type="NCBIfam" id="NF002739">
    <property type="entry name" value="PRK02714.1"/>
    <property type="match status" value="1"/>
</dbReference>
<dbReference type="InterPro" id="IPR010196">
    <property type="entry name" value="OSB_synthase_MenC1"/>
</dbReference>
<name>A0A5J5LV47_MICAE</name>
<dbReference type="Pfam" id="PF21508">
    <property type="entry name" value="MenC_N"/>
    <property type="match status" value="1"/>
</dbReference>
<dbReference type="SUPFAM" id="SSF51604">
    <property type="entry name" value="Enolase C-terminal domain-like"/>
    <property type="match status" value="1"/>
</dbReference>
<dbReference type="GO" id="GO:0000287">
    <property type="term" value="F:magnesium ion binding"/>
    <property type="evidence" value="ECO:0007669"/>
    <property type="project" value="UniProtKB-UniRule"/>
</dbReference>
<dbReference type="NCBIfam" id="TIGR01927">
    <property type="entry name" value="menC_gam_Gplu"/>
    <property type="match status" value="1"/>
</dbReference>
<dbReference type="InterPro" id="IPR029017">
    <property type="entry name" value="Enolase-like_N"/>
</dbReference>
<evidence type="ECO:0000256" key="3">
    <source>
        <dbReference type="ARBA" id="ARBA00023239"/>
    </source>
</evidence>
<dbReference type="EC" id="4.2.1.113" evidence="4 5"/>
<dbReference type="SFLD" id="SFLDS00001">
    <property type="entry name" value="Enolase"/>
    <property type="match status" value="1"/>
</dbReference>
<comment type="similarity">
    <text evidence="4">Belongs to the mandelate racemase/muconate lactonizing enzyme family. MenC type 1 subfamily.</text>
</comment>
<evidence type="ECO:0000256" key="4">
    <source>
        <dbReference type="HAMAP-Rule" id="MF_00470"/>
    </source>
</evidence>
<feature type="binding site" evidence="4">
    <location>
        <position position="199"/>
    </location>
    <ligand>
        <name>Mg(2+)</name>
        <dbReference type="ChEBI" id="CHEBI:18420"/>
    </ligand>
</feature>
<comment type="pathway">
    <text evidence="4">Cofactor biosynthesis; phylloquinone biosynthesis.</text>
</comment>
<comment type="pathway">
    <text evidence="4">Quinol/quinone metabolism; 1,4-dihydroxy-2-naphthoate biosynthesis; 1,4-dihydroxy-2-naphthoate from chorismate: step 4/7.</text>
</comment>
<dbReference type="Pfam" id="PF13378">
    <property type="entry name" value="MR_MLE_C"/>
    <property type="match status" value="1"/>
</dbReference>
<dbReference type="AlphaFoldDB" id="A0A5J5LV47"/>
<dbReference type="SUPFAM" id="SSF54826">
    <property type="entry name" value="Enolase N-terminal domain-like"/>
    <property type="match status" value="1"/>
</dbReference>
<dbReference type="InterPro" id="IPR036849">
    <property type="entry name" value="Enolase-like_C_sf"/>
</dbReference>
<evidence type="ECO:0000313" key="7">
    <source>
        <dbReference type="EMBL" id="KAB0241603.1"/>
    </source>
</evidence>
<dbReference type="GO" id="GO:0042372">
    <property type="term" value="P:phylloquinone biosynthetic process"/>
    <property type="evidence" value="ECO:0007669"/>
    <property type="project" value="UniProtKB-UniRule"/>
</dbReference>
<comment type="cofactor">
    <cofactor evidence="4">
        <name>a divalent metal cation</name>
        <dbReference type="ChEBI" id="CHEBI:60240"/>
    </cofactor>
</comment>
<dbReference type="PANTHER" id="PTHR48073">
    <property type="entry name" value="O-SUCCINYLBENZOATE SYNTHASE-RELATED"/>
    <property type="match status" value="1"/>
</dbReference>
<dbReference type="EMBL" id="SRLN01000012">
    <property type="protein sequence ID" value="KAB0241603.1"/>
    <property type="molecule type" value="Genomic_DNA"/>
</dbReference>
<dbReference type="UniPathway" id="UPA00995"/>
<dbReference type="SFLD" id="SFLDG00180">
    <property type="entry name" value="muconate_cycloisomerase"/>
    <property type="match status" value="1"/>
</dbReference>
<feature type="domain" description="Mandelate racemase/muconate lactonizing enzyme C-terminal" evidence="6">
    <location>
        <begin position="128"/>
        <end position="220"/>
    </location>
</feature>
<evidence type="ECO:0000256" key="5">
    <source>
        <dbReference type="NCBIfam" id="TIGR01927"/>
    </source>
</evidence>
<dbReference type="Proteomes" id="UP000325636">
    <property type="component" value="Unassembled WGS sequence"/>
</dbReference>
<evidence type="ECO:0000313" key="8">
    <source>
        <dbReference type="Proteomes" id="UP000325636"/>
    </source>
</evidence>
<feature type="binding site" evidence="4">
    <location>
        <position position="172"/>
    </location>
    <ligand>
        <name>Mg(2+)</name>
        <dbReference type="ChEBI" id="CHEBI:18420"/>
    </ligand>
</feature>
<evidence type="ECO:0000259" key="6">
    <source>
        <dbReference type="SMART" id="SM00922"/>
    </source>
</evidence>
<organism evidence="7 8">
    <name type="scientific">Microcystis aeruginosa EAWAG127a</name>
    <dbReference type="NCBI Taxonomy" id="2529855"/>
    <lineage>
        <taxon>Bacteria</taxon>
        <taxon>Bacillati</taxon>
        <taxon>Cyanobacteriota</taxon>
        <taxon>Cyanophyceae</taxon>
        <taxon>Oscillatoriophycideae</taxon>
        <taxon>Chroococcales</taxon>
        <taxon>Microcystaceae</taxon>
        <taxon>Microcystis</taxon>
    </lineage>
</organism>
<comment type="catalytic activity">
    <reaction evidence="4">
        <text>(1R,6R)-6-hydroxy-2-succinyl-cyclohexa-2,4-diene-1-carboxylate = 2-succinylbenzoate + H2O</text>
        <dbReference type="Rhea" id="RHEA:10196"/>
        <dbReference type="ChEBI" id="CHEBI:15377"/>
        <dbReference type="ChEBI" id="CHEBI:18325"/>
        <dbReference type="ChEBI" id="CHEBI:58689"/>
        <dbReference type="EC" id="4.2.1.113"/>
    </reaction>
</comment>
<feature type="binding site" evidence="4">
    <location>
        <position position="224"/>
    </location>
    <ligand>
        <name>Mg(2+)</name>
        <dbReference type="ChEBI" id="CHEBI:18420"/>
    </ligand>
</feature>